<dbReference type="InterPro" id="IPR018472">
    <property type="entry name" value="Ribosomal_mL64"/>
</dbReference>
<dbReference type="PANTHER" id="PTHR31761">
    <property type="entry name" value="GROWTH ARREST AND DNA DAMAGE-INDUCIBLE PROTEINS-INTERACTING PROTEIN 1 GADD45GIP1"/>
    <property type="match status" value="1"/>
</dbReference>
<dbReference type="EMBL" id="BPLQ01000065">
    <property type="protein sequence ID" value="GIX67154.1"/>
    <property type="molecule type" value="Genomic_DNA"/>
</dbReference>
<comment type="function">
    <text evidence="13">Acts as a negative regulator of G1 to S cell cycle phase progression by inhibiting cyclin-dependent kinases. Inhibitory effects are additive with GADD45 proteins but also occur in the absence of GADD45 proteins. Acts as a repressor of the orphan nuclear receptor NR4A1 by inhibiting AB domain-mediated transcriptional activity. May be involved in the hormone-mediated regulation of NR4A1 transcriptional activity. May play a role in mitochondrial protein synthesis.</text>
</comment>
<dbReference type="InterPro" id="IPR043035">
    <property type="entry name" value="Ribosomal_mL64_sf"/>
</dbReference>
<dbReference type="Gene3D" id="6.10.280.120">
    <property type="entry name" value="Growth arrest and DNA-damage-inducible proteins-interacting protein 1"/>
    <property type="match status" value="1"/>
</dbReference>
<keyword evidence="16" id="KW-1185">Reference proteome</keyword>
<evidence type="ECO:0000256" key="6">
    <source>
        <dbReference type="ARBA" id="ARBA00023128"/>
    </source>
</evidence>
<evidence type="ECO:0000256" key="10">
    <source>
        <dbReference type="ARBA" id="ARBA00030700"/>
    </source>
</evidence>
<name>A0AAV4M8J7_9ARAC</name>
<evidence type="ECO:0000256" key="5">
    <source>
        <dbReference type="ARBA" id="ARBA00023054"/>
    </source>
</evidence>
<comment type="similarity">
    <text evidence="3">Belongs to the mitochondrion-specific ribosomal protein mL64 family.</text>
</comment>
<accession>A0AAV4M8J7</accession>
<dbReference type="GO" id="GO:0005739">
    <property type="term" value="C:mitochondrion"/>
    <property type="evidence" value="ECO:0007669"/>
    <property type="project" value="UniProtKB-SubCell"/>
</dbReference>
<keyword evidence="8" id="KW-0687">Ribonucleoprotein</keyword>
<keyword evidence="7" id="KW-0539">Nucleus</keyword>
<evidence type="ECO:0000256" key="4">
    <source>
        <dbReference type="ARBA" id="ARBA00022980"/>
    </source>
</evidence>
<evidence type="ECO:0000256" key="3">
    <source>
        <dbReference type="ARBA" id="ARBA00005421"/>
    </source>
</evidence>
<dbReference type="AlphaFoldDB" id="A0AAV4M8J7"/>
<proteinExistence type="inferred from homology"/>
<evidence type="ECO:0000256" key="9">
    <source>
        <dbReference type="ARBA" id="ARBA00023306"/>
    </source>
</evidence>
<reference evidence="15 16" key="1">
    <citation type="submission" date="2021-06" db="EMBL/GenBank/DDBJ databases">
        <title>Caerostris darwini draft genome.</title>
        <authorList>
            <person name="Kono N."/>
            <person name="Arakawa K."/>
        </authorList>
    </citation>
    <scope>NUCLEOTIDE SEQUENCE [LARGE SCALE GENOMIC DNA]</scope>
</reference>
<gene>
    <name evidence="15" type="ORF">CDAR_91071</name>
</gene>
<sequence>MESAINVLQLRRIALKHWTASKSTILASRYFGTSLPKFVTEKREVNEEPTVDDILEDLRKPELSEDEIIQKRFQARLPERIYRKHMLKEPLPLENESDFYNYRLRTYYARFGKASKLNPGICWPTREELSDIIKHDQMFEPPLQEKIQNVEAKRLAAEKAKKDVEAEVEKNMSNLDKWMADYYARIEKKEQKTRDLKSQREKLVEEISEYLGYDIDPRDPRFKEAVEQREKEKKKAVKMKKQQESYDKMLEKLRKIALSK</sequence>
<dbReference type="Proteomes" id="UP001054837">
    <property type="component" value="Unassembled WGS sequence"/>
</dbReference>
<keyword evidence="4" id="KW-0689">Ribosomal protein</keyword>
<keyword evidence="5 14" id="KW-0175">Coiled coil</keyword>
<evidence type="ECO:0000256" key="8">
    <source>
        <dbReference type="ARBA" id="ARBA00023274"/>
    </source>
</evidence>
<evidence type="ECO:0000256" key="2">
    <source>
        <dbReference type="ARBA" id="ARBA00004173"/>
    </source>
</evidence>
<organism evidence="15 16">
    <name type="scientific">Caerostris darwini</name>
    <dbReference type="NCBI Taxonomy" id="1538125"/>
    <lineage>
        <taxon>Eukaryota</taxon>
        <taxon>Metazoa</taxon>
        <taxon>Ecdysozoa</taxon>
        <taxon>Arthropoda</taxon>
        <taxon>Chelicerata</taxon>
        <taxon>Arachnida</taxon>
        <taxon>Araneae</taxon>
        <taxon>Araneomorphae</taxon>
        <taxon>Entelegynae</taxon>
        <taxon>Araneoidea</taxon>
        <taxon>Araneidae</taxon>
        <taxon>Caerostris</taxon>
    </lineage>
</organism>
<comment type="subcellular location">
    <subcellularLocation>
        <location evidence="2">Mitochondrion</location>
    </subcellularLocation>
    <subcellularLocation>
        <location evidence="1">Nucleus</location>
    </subcellularLocation>
</comment>
<evidence type="ECO:0000256" key="12">
    <source>
        <dbReference type="ARBA" id="ARBA00035485"/>
    </source>
</evidence>
<dbReference type="Pfam" id="PF10147">
    <property type="entry name" value="CR6_interact"/>
    <property type="match status" value="1"/>
</dbReference>
<dbReference type="GO" id="GO:0005634">
    <property type="term" value="C:nucleus"/>
    <property type="evidence" value="ECO:0007669"/>
    <property type="project" value="UniProtKB-SubCell"/>
</dbReference>
<dbReference type="PANTHER" id="PTHR31761:SF1">
    <property type="entry name" value="LARGE RIBOSOMAL SUBUNIT PROTEIN ML64"/>
    <property type="match status" value="1"/>
</dbReference>
<dbReference type="GO" id="GO:0005840">
    <property type="term" value="C:ribosome"/>
    <property type="evidence" value="ECO:0007669"/>
    <property type="project" value="UniProtKB-KW"/>
</dbReference>
<evidence type="ECO:0000313" key="15">
    <source>
        <dbReference type="EMBL" id="GIX67154.1"/>
    </source>
</evidence>
<evidence type="ECO:0000256" key="11">
    <source>
        <dbReference type="ARBA" id="ARBA00035184"/>
    </source>
</evidence>
<evidence type="ECO:0000256" key="13">
    <source>
        <dbReference type="ARBA" id="ARBA00060144"/>
    </source>
</evidence>
<comment type="caution">
    <text evidence="15">The sequence shown here is derived from an EMBL/GenBank/DDBJ whole genome shotgun (WGS) entry which is preliminary data.</text>
</comment>
<evidence type="ECO:0000256" key="7">
    <source>
        <dbReference type="ARBA" id="ARBA00023242"/>
    </source>
</evidence>
<evidence type="ECO:0000313" key="16">
    <source>
        <dbReference type="Proteomes" id="UP001054837"/>
    </source>
</evidence>
<evidence type="ECO:0000256" key="14">
    <source>
        <dbReference type="SAM" id="Coils"/>
    </source>
</evidence>
<keyword evidence="6" id="KW-0496">Mitochondrion</keyword>
<evidence type="ECO:0000256" key="1">
    <source>
        <dbReference type="ARBA" id="ARBA00004123"/>
    </source>
</evidence>
<dbReference type="SUPFAM" id="SSF101447">
    <property type="entry name" value="Formin homology 2 domain (FH2 domain)"/>
    <property type="match status" value="1"/>
</dbReference>
<protein>
    <recommendedName>
        <fullName evidence="11">Large ribosomal subunit protein mL64</fullName>
    </recommendedName>
    <alternativeName>
        <fullName evidence="10">39S ribosomal protein L59, mitochondrial</fullName>
    </alternativeName>
    <alternativeName>
        <fullName evidence="12">Growth arrest and DNA damage-inducible proteins-interacting protein 1</fullName>
    </alternativeName>
</protein>
<dbReference type="GO" id="GO:1990904">
    <property type="term" value="C:ribonucleoprotein complex"/>
    <property type="evidence" value="ECO:0007669"/>
    <property type="project" value="UniProtKB-KW"/>
</dbReference>
<keyword evidence="9" id="KW-0131">Cell cycle</keyword>
<feature type="coiled-coil region" evidence="14">
    <location>
        <begin position="143"/>
        <end position="243"/>
    </location>
</feature>